<keyword evidence="2" id="KW-0472">Membrane</keyword>
<comment type="caution">
    <text evidence="4">The sequence shown here is derived from an EMBL/GenBank/DDBJ whole genome shotgun (WGS) entry which is preliminary data.</text>
</comment>
<proteinExistence type="predicted"/>
<evidence type="ECO:0000256" key="3">
    <source>
        <dbReference type="SAM" id="SignalP"/>
    </source>
</evidence>
<evidence type="ECO:0000256" key="1">
    <source>
        <dbReference type="SAM" id="MobiDB-lite"/>
    </source>
</evidence>
<organism evidence="4 5">
    <name type="scientific">Coprinellus micaceus</name>
    <name type="common">Glistening ink-cap mushroom</name>
    <name type="synonym">Coprinus micaceus</name>
    <dbReference type="NCBI Taxonomy" id="71717"/>
    <lineage>
        <taxon>Eukaryota</taxon>
        <taxon>Fungi</taxon>
        <taxon>Dikarya</taxon>
        <taxon>Basidiomycota</taxon>
        <taxon>Agaricomycotina</taxon>
        <taxon>Agaricomycetes</taxon>
        <taxon>Agaricomycetidae</taxon>
        <taxon>Agaricales</taxon>
        <taxon>Agaricineae</taxon>
        <taxon>Psathyrellaceae</taxon>
        <taxon>Coprinellus</taxon>
    </lineage>
</organism>
<feature type="compositionally biased region" description="Gly residues" evidence="1">
    <location>
        <begin position="402"/>
        <end position="413"/>
    </location>
</feature>
<name>A0A4Y7TY25_COPMI</name>
<keyword evidence="5" id="KW-1185">Reference proteome</keyword>
<protein>
    <recommendedName>
        <fullName evidence="6">Fibronectin type-III domain-containing protein</fullName>
    </recommendedName>
</protein>
<gene>
    <name evidence="4" type="ORF">FA13DRAFT_1751550</name>
</gene>
<feature type="transmembrane region" description="Helical" evidence="2">
    <location>
        <begin position="255"/>
        <end position="278"/>
    </location>
</feature>
<dbReference type="EMBL" id="QPFP01000002">
    <property type="protein sequence ID" value="TEB39070.1"/>
    <property type="molecule type" value="Genomic_DNA"/>
</dbReference>
<keyword evidence="2" id="KW-1133">Transmembrane helix</keyword>
<feature type="region of interest" description="Disordered" evidence="1">
    <location>
        <begin position="329"/>
        <end position="368"/>
    </location>
</feature>
<evidence type="ECO:0000313" key="4">
    <source>
        <dbReference type="EMBL" id="TEB39070.1"/>
    </source>
</evidence>
<feature type="region of interest" description="Disordered" evidence="1">
    <location>
        <begin position="383"/>
        <end position="442"/>
    </location>
</feature>
<sequence>MCKRKSALAVLVALGQGLPAVLAQKSAYPVNSFLFSWDAPGTTFPVPVTTQCESIHIQWGRGSATGPNPVPPYYLQVYTSLFLVPIIIPAGDGLSYDWAVPFPPGTIYQICMFDSNGNTGGCQDKYTIIPAEGIANCANATLPSQLDVEGIVHDGPISRYGWIEQCTDIQIRPKNGTPPYTFTIAPALHPPFNMSGPGPFNWTVDLSWATPFFISVADSAGNAWSNGVLHSGGPGVTSDCLAGNSTTNGGVPAGAAAGAGVGGVVLGLFIGLASMFLFTRKKIKTLEQQALLDLSGDAYAVARLNITQCPHTAASTPWVTSDARPPVGSFQYHIEPFTMPPSTTSDDGRLRPSPPTGTGSGNAEGKVQAPPVTIYHEDGTEVVELPPRYPDGAASPPARSGSEGGSGSGSGGRGGRRFLGSCQQPRRPNQPHKPQRRNPSPQ</sequence>
<keyword evidence="3" id="KW-0732">Signal</keyword>
<feature type="signal peptide" evidence="3">
    <location>
        <begin position="1"/>
        <end position="23"/>
    </location>
</feature>
<dbReference type="OrthoDB" id="2563021at2759"/>
<feature type="compositionally biased region" description="Low complexity" evidence="1">
    <location>
        <begin position="392"/>
        <end position="401"/>
    </location>
</feature>
<dbReference type="AlphaFoldDB" id="A0A4Y7TY25"/>
<reference evidence="4 5" key="1">
    <citation type="journal article" date="2019" name="Nat. Ecol. Evol.">
        <title>Megaphylogeny resolves global patterns of mushroom evolution.</title>
        <authorList>
            <person name="Varga T."/>
            <person name="Krizsan K."/>
            <person name="Foldi C."/>
            <person name="Dima B."/>
            <person name="Sanchez-Garcia M."/>
            <person name="Sanchez-Ramirez S."/>
            <person name="Szollosi G.J."/>
            <person name="Szarkandi J.G."/>
            <person name="Papp V."/>
            <person name="Albert L."/>
            <person name="Andreopoulos W."/>
            <person name="Angelini C."/>
            <person name="Antonin V."/>
            <person name="Barry K.W."/>
            <person name="Bougher N.L."/>
            <person name="Buchanan P."/>
            <person name="Buyck B."/>
            <person name="Bense V."/>
            <person name="Catcheside P."/>
            <person name="Chovatia M."/>
            <person name="Cooper J."/>
            <person name="Damon W."/>
            <person name="Desjardin D."/>
            <person name="Finy P."/>
            <person name="Geml J."/>
            <person name="Haridas S."/>
            <person name="Hughes K."/>
            <person name="Justo A."/>
            <person name="Karasinski D."/>
            <person name="Kautmanova I."/>
            <person name="Kiss B."/>
            <person name="Kocsube S."/>
            <person name="Kotiranta H."/>
            <person name="LaButti K.M."/>
            <person name="Lechner B.E."/>
            <person name="Liimatainen K."/>
            <person name="Lipzen A."/>
            <person name="Lukacs Z."/>
            <person name="Mihaltcheva S."/>
            <person name="Morgado L.N."/>
            <person name="Niskanen T."/>
            <person name="Noordeloos M.E."/>
            <person name="Ohm R.A."/>
            <person name="Ortiz-Santana B."/>
            <person name="Ovrebo C."/>
            <person name="Racz N."/>
            <person name="Riley R."/>
            <person name="Savchenko A."/>
            <person name="Shiryaev A."/>
            <person name="Soop K."/>
            <person name="Spirin V."/>
            <person name="Szebenyi C."/>
            <person name="Tomsovsky M."/>
            <person name="Tulloss R.E."/>
            <person name="Uehling J."/>
            <person name="Grigoriev I.V."/>
            <person name="Vagvolgyi C."/>
            <person name="Papp T."/>
            <person name="Martin F.M."/>
            <person name="Miettinen O."/>
            <person name="Hibbett D.S."/>
            <person name="Nagy L.G."/>
        </authorList>
    </citation>
    <scope>NUCLEOTIDE SEQUENCE [LARGE SCALE GENOMIC DNA]</scope>
    <source>
        <strain evidence="4 5">FP101781</strain>
    </source>
</reference>
<evidence type="ECO:0000256" key="2">
    <source>
        <dbReference type="SAM" id="Phobius"/>
    </source>
</evidence>
<accession>A0A4Y7TY25</accession>
<evidence type="ECO:0008006" key="6">
    <source>
        <dbReference type="Google" id="ProtNLM"/>
    </source>
</evidence>
<feature type="chain" id="PRO_5021325300" description="Fibronectin type-III domain-containing protein" evidence="3">
    <location>
        <begin position="24"/>
        <end position="442"/>
    </location>
</feature>
<dbReference type="Proteomes" id="UP000298030">
    <property type="component" value="Unassembled WGS sequence"/>
</dbReference>
<evidence type="ECO:0000313" key="5">
    <source>
        <dbReference type="Proteomes" id="UP000298030"/>
    </source>
</evidence>
<keyword evidence="2" id="KW-0812">Transmembrane</keyword>